<gene>
    <name evidence="7" type="ORF">SBAD_LOCUS1853</name>
</gene>
<keyword evidence="1" id="KW-0433">Leucine-rich repeat</keyword>
<evidence type="ECO:0000256" key="3">
    <source>
        <dbReference type="ARBA" id="ARBA00022737"/>
    </source>
</evidence>
<keyword evidence="2 6" id="KW-0732">Signal</keyword>
<dbReference type="InterPro" id="IPR050328">
    <property type="entry name" value="Dev_Immune_Receptor"/>
</dbReference>
<feature type="compositionally biased region" description="Polar residues" evidence="4">
    <location>
        <begin position="413"/>
        <end position="431"/>
    </location>
</feature>
<evidence type="ECO:0000313" key="9">
    <source>
        <dbReference type="WBParaSite" id="SBAD_0000194301-mRNA-1"/>
    </source>
</evidence>
<reference evidence="7 8" key="2">
    <citation type="submission" date="2018-11" db="EMBL/GenBank/DDBJ databases">
        <authorList>
            <consortium name="Pathogen Informatics"/>
        </authorList>
    </citation>
    <scope>NUCLEOTIDE SEQUENCE [LARGE SCALE GENOMIC DNA]</scope>
</reference>
<dbReference type="EMBL" id="UZAM01006977">
    <property type="protein sequence ID" value="VDO95677.1"/>
    <property type="molecule type" value="Genomic_DNA"/>
</dbReference>
<dbReference type="GO" id="GO:0031012">
    <property type="term" value="C:extracellular matrix"/>
    <property type="evidence" value="ECO:0007669"/>
    <property type="project" value="TreeGrafter"/>
</dbReference>
<dbReference type="Pfam" id="PF13855">
    <property type="entry name" value="LRR_8"/>
    <property type="match status" value="2"/>
</dbReference>
<feature type="chain" id="PRO_5043140015" evidence="6">
    <location>
        <begin position="34"/>
        <end position="557"/>
    </location>
</feature>
<evidence type="ECO:0000313" key="7">
    <source>
        <dbReference type="EMBL" id="VDO95677.1"/>
    </source>
</evidence>
<dbReference type="OrthoDB" id="9229163at2759"/>
<dbReference type="InterPro" id="IPR032675">
    <property type="entry name" value="LRR_dom_sf"/>
</dbReference>
<sequence length="557" mass="60499">MPLLNCLLFQANMGMMEFTVAVTVLLLRQAVRAQQDDNTCPQDCTCSTANGPQRAVRCVNGGLNDDNFTKLIATVSLLSTSIYIAGNRISHILPETFENSPHIETLVLKGNEISIELLPTGVFSGMRSLRLIDLSSNRKAGPLPPNTFAGLENVTVFDDIPRLQRIRLRNCSIRSFPRWAFQQHTALSDMHIGDNGALGLGSIGRVLANLPTLQSLDISGSGGFRDVAAAPSFATARRWIPRGQLRRLIMQRCLLDDSEESRAAISGILASAGGGIEELDLCYNEFRNFSAADVLAVGAGSIKKLRLCHNHIDAITATLLKGTVQLRYLDLSDNAITRLPSNMPSELLRLDQLNLSGNAIQDVTASQLLLLSAVRSLDLSRCNVSLPQGSDALYEKDAPHYKLSEMHHERTTCNHSNNRQIPSSESSSTKSRNADETAAVEAGECFGGESTKNAAAGGNGLIACANTSDRGGYGTIGVMTIVLVAAVTIASLVLVAVLLVRYRKAIYRTHEEKDAPFRQNYFSADNLDEKYLHCNVYSVLDDSLLHSMPKLADIDDV</sequence>
<feature type="transmembrane region" description="Helical" evidence="5">
    <location>
        <begin position="476"/>
        <end position="500"/>
    </location>
</feature>
<feature type="signal peptide" evidence="6">
    <location>
        <begin position="1"/>
        <end position="33"/>
    </location>
</feature>
<dbReference type="SMART" id="SM00369">
    <property type="entry name" value="LRR_TYP"/>
    <property type="match status" value="5"/>
</dbReference>
<dbReference type="Gene3D" id="3.80.10.10">
    <property type="entry name" value="Ribonuclease Inhibitor"/>
    <property type="match status" value="2"/>
</dbReference>
<dbReference type="WBParaSite" id="SBAD_0000194301-mRNA-1">
    <property type="protein sequence ID" value="SBAD_0000194301-mRNA-1"/>
    <property type="gene ID" value="SBAD_0000194301"/>
</dbReference>
<dbReference type="InterPro" id="IPR003591">
    <property type="entry name" value="Leu-rich_rpt_typical-subtyp"/>
</dbReference>
<reference evidence="9" key="1">
    <citation type="submission" date="2016-06" db="UniProtKB">
        <authorList>
            <consortium name="WormBaseParasite"/>
        </authorList>
    </citation>
    <scope>IDENTIFICATION</scope>
</reference>
<evidence type="ECO:0000256" key="6">
    <source>
        <dbReference type="SAM" id="SignalP"/>
    </source>
</evidence>
<evidence type="ECO:0000256" key="1">
    <source>
        <dbReference type="ARBA" id="ARBA00022614"/>
    </source>
</evidence>
<keyword evidence="5" id="KW-0812">Transmembrane</keyword>
<organism evidence="9">
    <name type="scientific">Soboliphyme baturini</name>
    <dbReference type="NCBI Taxonomy" id="241478"/>
    <lineage>
        <taxon>Eukaryota</taxon>
        <taxon>Metazoa</taxon>
        <taxon>Ecdysozoa</taxon>
        <taxon>Nematoda</taxon>
        <taxon>Enoplea</taxon>
        <taxon>Dorylaimia</taxon>
        <taxon>Dioctophymatida</taxon>
        <taxon>Dioctophymatoidea</taxon>
        <taxon>Soboliphymatidae</taxon>
        <taxon>Soboliphyme</taxon>
    </lineage>
</organism>
<proteinExistence type="predicted"/>
<evidence type="ECO:0000256" key="4">
    <source>
        <dbReference type="SAM" id="MobiDB-lite"/>
    </source>
</evidence>
<accession>A0A183IE09</accession>
<dbReference type="PANTHER" id="PTHR24373">
    <property type="entry name" value="SLIT RELATED LEUCINE-RICH REPEAT NEURONAL PROTEIN"/>
    <property type="match status" value="1"/>
</dbReference>
<dbReference type="InterPro" id="IPR001611">
    <property type="entry name" value="Leu-rich_rpt"/>
</dbReference>
<keyword evidence="5" id="KW-0472">Membrane</keyword>
<dbReference type="PANTHER" id="PTHR24373:SF370">
    <property type="entry name" value="FISH-LIPS, ISOFORM E"/>
    <property type="match status" value="1"/>
</dbReference>
<feature type="region of interest" description="Disordered" evidence="4">
    <location>
        <begin position="407"/>
        <end position="434"/>
    </location>
</feature>
<keyword evidence="8" id="KW-1185">Reference proteome</keyword>
<dbReference type="AlphaFoldDB" id="A0A183IE09"/>
<keyword evidence="3" id="KW-0677">Repeat</keyword>
<dbReference type="GO" id="GO:0005615">
    <property type="term" value="C:extracellular space"/>
    <property type="evidence" value="ECO:0007669"/>
    <property type="project" value="TreeGrafter"/>
</dbReference>
<protein>
    <submittedName>
        <fullName evidence="9">LRRCT domain-containing protein</fullName>
    </submittedName>
</protein>
<dbReference type="SUPFAM" id="SSF52047">
    <property type="entry name" value="RNI-like"/>
    <property type="match status" value="1"/>
</dbReference>
<dbReference type="PROSITE" id="PS51450">
    <property type="entry name" value="LRR"/>
    <property type="match status" value="2"/>
</dbReference>
<keyword evidence="5" id="KW-1133">Transmembrane helix</keyword>
<dbReference type="Proteomes" id="UP000270296">
    <property type="component" value="Unassembled WGS sequence"/>
</dbReference>
<evidence type="ECO:0000313" key="8">
    <source>
        <dbReference type="Proteomes" id="UP000270296"/>
    </source>
</evidence>
<evidence type="ECO:0000256" key="5">
    <source>
        <dbReference type="SAM" id="Phobius"/>
    </source>
</evidence>
<name>A0A183IE09_9BILA</name>
<evidence type="ECO:0000256" key="2">
    <source>
        <dbReference type="ARBA" id="ARBA00022729"/>
    </source>
</evidence>